<organism evidence="1 2">
    <name type="scientific">Moraxella equi</name>
    <dbReference type="NCBI Taxonomy" id="60442"/>
    <lineage>
        <taxon>Bacteria</taxon>
        <taxon>Pseudomonadati</taxon>
        <taxon>Pseudomonadota</taxon>
        <taxon>Gammaproteobacteria</taxon>
        <taxon>Moraxellales</taxon>
        <taxon>Moraxellaceae</taxon>
        <taxon>Moraxella</taxon>
    </lineage>
</organism>
<gene>
    <name evidence="1" type="ORF">B5J93_12965</name>
</gene>
<evidence type="ECO:0000313" key="2">
    <source>
        <dbReference type="Proteomes" id="UP000190777"/>
    </source>
</evidence>
<comment type="caution">
    <text evidence="1">The sequence shown here is derived from an EMBL/GenBank/DDBJ whole genome shotgun (WGS) entry which is preliminary data.</text>
</comment>
<name>A0ABX3NEI6_9GAMM</name>
<sequence length="83" mass="8939">MATPPNSPKTVKVGSLEVKQNLGFIGKNINCLWDMFGGNVIMVSQKLLLVALKVGVRWSPLTPPAKILVVINALVSNDIPTEL</sequence>
<reference evidence="1 2" key="1">
    <citation type="submission" date="2017-03" db="EMBL/GenBank/DDBJ databases">
        <title>Draft genome sequence of Moraxella equi CCUG 4950T type strain.</title>
        <authorList>
            <person name="Salva-Serra F."/>
            <person name="Engstrom-Jakobsson H."/>
            <person name="Thorell K."/>
            <person name="Jaen-Luchoro D."/>
            <person name="Gonzales-Siles L."/>
            <person name="Karlsson R."/>
            <person name="Yazdan S."/>
            <person name="Boulund F."/>
            <person name="Johnning A."/>
            <person name="Engstrand L."/>
            <person name="Kristiansson E."/>
            <person name="Moore E."/>
        </authorList>
    </citation>
    <scope>NUCLEOTIDE SEQUENCE [LARGE SCALE GENOMIC DNA]</scope>
    <source>
        <strain evidence="1 2">CCUG 4950</strain>
    </source>
</reference>
<evidence type="ECO:0000313" key="1">
    <source>
        <dbReference type="EMBL" id="OPH33315.1"/>
    </source>
</evidence>
<dbReference type="EMBL" id="MXAP01000181">
    <property type="protein sequence ID" value="OPH33315.1"/>
    <property type="molecule type" value="Genomic_DNA"/>
</dbReference>
<proteinExistence type="predicted"/>
<dbReference type="Proteomes" id="UP000190777">
    <property type="component" value="Unassembled WGS sequence"/>
</dbReference>
<protein>
    <submittedName>
        <fullName evidence="1">Uncharacterized protein</fullName>
    </submittedName>
</protein>
<accession>A0ABX3NEI6</accession>
<keyword evidence="2" id="KW-1185">Reference proteome</keyword>
<feature type="non-terminal residue" evidence="1">
    <location>
        <position position="83"/>
    </location>
</feature>